<dbReference type="AlphaFoldDB" id="A0A412YGI0"/>
<gene>
    <name evidence="1" type="ORF">DWW08_05960</name>
</gene>
<name>A0A412YGI0_BACFG</name>
<evidence type="ECO:0000313" key="2">
    <source>
        <dbReference type="Proteomes" id="UP000286270"/>
    </source>
</evidence>
<dbReference type="EMBL" id="QRZH01000004">
    <property type="protein sequence ID" value="RGV56524.1"/>
    <property type="molecule type" value="Genomic_DNA"/>
</dbReference>
<evidence type="ECO:0000313" key="1">
    <source>
        <dbReference type="EMBL" id="RGV56524.1"/>
    </source>
</evidence>
<dbReference type="Proteomes" id="UP000286270">
    <property type="component" value="Unassembled WGS sequence"/>
</dbReference>
<comment type="caution">
    <text evidence="1">The sequence shown here is derived from an EMBL/GenBank/DDBJ whole genome shotgun (WGS) entry which is preliminary data.</text>
</comment>
<proteinExistence type="predicted"/>
<reference evidence="1 2" key="1">
    <citation type="submission" date="2018-08" db="EMBL/GenBank/DDBJ databases">
        <title>A genome reference for cultivated species of the human gut microbiota.</title>
        <authorList>
            <person name="Zou Y."/>
            <person name="Xue W."/>
            <person name="Luo G."/>
        </authorList>
    </citation>
    <scope>NUCLEOTIDE SEQUENCE [LARGE SCALE GENOMIC DNA]</scope>
    <source>
        <strain evidence="1 2">AF14-26</strain>
    </source>
</reference>
<accession>A0A412YGI0</accession>
<organism evidence="1 2">
    <name type="scientific">Bacteroides fragilis</name>
    <dbReference type="NCBI Taxonomy" id="817"/>
    <lineage>
        <taxon>Bacteria</taxon>
        <taxon>Pseudomonadati</taxon>
        <taxon>Bacteroidota</taxon>
        <taxon>Bacteroidia</taxon>
        <taxon>Bacteroidales</taxon>
        <taxon>Bacteroidaceae</taxon>
        <taxon>Bacteroides</taxon>
    </lineage>
</organism>
<protein>
    <submittedName>
        <fullName evidence="1">Uncharacterized protein</fullName>
    </submittedName>
</protein>
<sequence length="92" mass="10731">MILSSVNNPQYKKEMKIIKNLTVKMTYRVGLGNVEVPDDVYDFFAKCYDEGGDVPMPNESDEDSAEAYEWLSDNIREADAMDWEYEIEDFEE</sequence>